<name>A0A921SUZ6_9BACT</name>
<gene>
    <name evidence="4" type="ORF">K8U91_05180</name>
</gene>
<dbReference type="Pfam" id="PF00156">
    <property type="entry name" value="Pribosyltran"/>
    <property type="match status" value="1"/>
</dbReference>
<dbReference type="InterPro" id="IPR000836">
    <property type="entry name" value="PRTase_dom"/>
</dbReference>
<dbReference type="PANTHER" id="PTHR47505:SF1">
    <property type="entry name" value="DNA UTILIZATION PROTEIN YHGH"/>
    <property type="match status" value="1"/>
</dbReference>
<dbReference type="CDD" id="cd06223">
    <property type="entry name" value="PRTases_typeI"/>
    <property type="match status" value="1"/>
</dbReference>
<evidence type="ECO:0000259" key="3">
    <source>
        <dbReference type="Pfam" id="PF18912"/>
    </source>
</evidence>
<dbReference type="PANTHER" id="PTHR47505">
    <property type="entry name" value="DNA UTILIZATION PROTEIN YHGH"/>
    <property type="match status" value="1"/>
</dbReference>
<dbReference type="InterPro" id="IPR044005">
    <property type="entry name" value="DZR_2"/>
</dbReference>
<dbReference type="EMBL" id="DYUD01000016">
    <property type="protein sequence ID" value="HJG88854.1"/>
    <property type="molecule type" value="Genomic_DNA"/>
</dbReference>
<feature type="domain" description="Double zinc ribbon" evidence="3">
    <location>
        <begin position="10"/>
        <end position="43"/>
    </location>
</feature>
<dbReference type="Proteomes" id="UP000757103">
    <property type="component" value="Unassembled WGS sequence"/>
</dbReference>
<dbReference type="InterPro" id="IPR029057">
    <property type="entry name" value="PRTase-like"/>
</dbReference>
<sequence>MRPFRPLDELLDLFFPRLCPICQRAMNRDERGLCTGCLHRLPRTRYHLDPLSPMAQLFFGKVPIERCAAYLHFTTPGDARQLIHHIKYHGGKQCGLIMGEIFARELIPDGFFEGIDALVPVPLHPDKLRRRGYNQSEWIARGVAQATGITLHTDWLEHTRDTRSQTRKGVYDRWLDTHTAYDAPEAPDLDGHHLLLIDDVVTTGATLLACAQALHAHGAPRISCLTLAATRP</sequence>
<evidence type="ECO:0000313" key="5">
    <source>
        <dbReference type="Proteomes" id="UP000757103"/>
    </source>
</evidence>
<feature type="domain" description="Phosphoribosyltransferase" evidence="2">
    <location>
        <begin position="162"/>
        <end position="229"/>
    </location>
</feature>
<accession>A0A921SUZ6</accession>
<dbReference type="RefSeq" id="WP_273305886.1">
    <property type="nucleotide sequence ID" value="NZ_DYUD01000016.1"/>
</dbReference>
<protein>
    <submittedName>
        <fullName evidence="4">ComF family protein</fullName>
    </submittedName>
</protein>
<organism evidence="4 5">
    <name type="scientific">Barnesiella viscericola</name>
    <dbReference type="NCBI Taxonomy" id="397865"/>
    <lineage>
        <taxon>Bacteria</taxon>
        <taxon>Pseudomonadati</taxon>
        <taxon>Bacteroidota</taxon>
        <taxon>Bacteroidia</taxon>
        <taxon>Bacteroidales</taxon>
        <taxon>Barnesiellaceae</taxon>
        <taxon>Barnesiella</taxon>
    </lineage>
</organism>
<comment type="similarity">
    <text evidence="1">Belongs to the ComF/GntX family.</text>
</comment>
<dbReference type="Gene3D" id="3.40.50.2020">
    <property type="match status" value="1"/>
</dbReference>
<dbReference type="AlphaFoldDB" id="A0A921SUZ6"/>
<dbReference type="SUPFAM" id="SSF53271">
    <property type="entry name" value="PRTase-like"/>
    <property type="match status" value="1"/>
</dbReference>
<evidence type="ECO:0000256" key="1">
    <source>
        <dbReference type="ARBA" id="ARBA00008007"/>
    </source>
</evidence>
<evidence type="ECO:0000313" key="4">
    <source>
        <dbReference type="EMBL" id="HJG88854.1"/>
    </source>
</evidence>
<comment type="caution">
    <text evidence="4">The sequence shown here is derived from an EMBL/GenBank/DDBJ whole genome shotgun (WGS) entry which is preliminary data.</text>
</comment>
<reference evidence="4" key="2">
    <citation type="submission" date="2021-09" db="EMBL/GenBank/DDBJ databases">
        <authorList>
            <person name="Gilroy R."/>
        </authorList>
    </citation>
    <scope>NUCLEOTIDE SEQUENCE</scope>
    <source>
        <strain evidence="4">CHK121-7720</strain>
    </source>
</reference>
<reference evidence="4" key="1">
    <citation type="journal article" date="2021" name="PeerJ">
        <title>Extensive microbial diversity within the chicken gut microbiome revealed by metagenomics and culture.</title>
        <authorList>
            <person name="Gilroy R."/>
            <person name="Ravi A."/>
            <person name="Getino M."/>
            <person name="Pursley I."/>
            <person name="Horton D.L."/>
            <person name="Alikhan N.F."/>
            <person name="Baker D."/>
            <person name="Gharbi K."/>
            <person name="Hall N."/>
            <person name="Watson M."/>
            <person name="Adriaenssens E.M."/>
            <person name="Foster-Nyarko E."/>
            <person name="Jarju S."/>
            <person name="Secka A."/>
            <person name="Antonio M."/>
            <person name="Oren A."/>
            <person name="Chaudhuri R.R."/>
            <person name="La Ragione R."/>
            <person name="Hildebrand F."/>
            <person name="Pallen M.J."/>
        </authorList>
    </citation>
    <scope>NUCLEOTIDE SEQUENCE</scope>
    <source>
        <strain evidence="4">CHK121-7720</strain>
    </source>
</reference>
<proteinExistence type="inferred from homology"/>
<dbReference type="InterPro" id="IPR051910">
    <property type="entry name" value="ComF/GntX_DNA_util-trans"/>
</dbReference>
<evidence type="ECO:0000259" key="2">
    <source>
        <dbReference type="Pfam" id="PF00156"/>
    </source>
</evidence>
<dbReference type="Pfam" id="PF18912">
    <property type="entry name" value="DZR_2"/>
    <property type="match status" value="1"/>
</dbReference>